<feature type="domain" description="HTH cro/C1-type" evidence="1">
    <location>
        <begin position="23"/>
        <end position="76"/>
    </location>
</feature>
<reference evidence="2 3" key="1">
    <citation type="submission" date="2019-03" db="EMBL/GenBank/DDBJ databases">
        <title>Comparative insights into the high quality Complete genome sequence of highly metal resistant Cupriavidus metallidurans strain BS1 isolated from a gold-copper mine.</title>
        <authorList>
            <person name="Mazhar H.S."/>
            <person name="Rensing C."/>
        </authorList>
    </citation>
    <scope>NUCLEOTIDE SEQUENCE [LARGE SCALE GENOMIC DNA]</scope>
    <source>
        <strain evidence="2 3">BS1</strain>
    </source>
</reference>
<dbReference type="InterPro" id="IPR001387">
    <property type="entry name" value="Cro/C1-type_HTH"/>
</dbReference>
<dbReference type="EMBL" id="CP037900">
    <property type="protein sequence ID" value="QBP10130.1"/>
    <property type="molecule type" value="Genomic_DNA"/>
</dbReference>
<dbReference type="OrthoDB" id="7011085at2"/>
<proteinExistence type="predicted"/>
<dbReference type="RefSeq" id="WP_111733467.1">
    <property type="nucleotide sequence ID" value="NZ_CP037900.1"/>
</dbReference>
<dbReference type="Gene3D" id="1.10.260.40">
    <property type="entry name" value="lambda repressor-like DNA-binding domains"/>
    <property type="match status" value="1"/>
</dbReference>
<dbReference type="SUPFAM" id="SSF47413">
    <property type="entry name" value="lambda repressor-like DNA-binding domains"/>
    <property type="match status" value="1"/>
</dbReference>
<accession>A0A482ITG6</accession>
<sequence length="151" mass="16286">MVQKTETVNDESAAKCTNIGDRLREERTRLGYSQIAFAALGGASKGSQLAWEKGAAYPNAEFLQFVAHFGVDVLYVVTGRRGEADLSVEEAAVLGGYRKLDERGRVGVLALISGLQPDANPRVRVKGDIGQVVHGDVRSPVTIDMSKKKRG</sequence>
<gene>
    <name evidence="2" type="ORF">DDF84_010360</name>
</gene>
<evidence type="ECO:0000313" key="3">
    <source>
        <dbReference type="Proteomes" id="UP000253772"/>
    </source>
</evidence>
<organism evidence="2 3">
    <name type="scientific">Cupriavidus metallidurans</name>
    <dbReference type="NCBI Taxonomy" id="119219"/>
    <lineage>
        <taxon>Bacteria</taxon>
        <taxon>Pseudomonadati</taxon>
        <taxon>Pseudomonadota</taxon>
        <taxon>Betaproteobacteria</taxon>
        <taxon>Burkholderiales</taxon>
        <taxon>Burkholderiaceae</taxon>
        <taxon>Cupriavidus</taxon>
    </lineage>
</organism>
<dbReference type="AlphaFoldDB" id="A0A482ITG6"/>
<name>A0A482ITG6_9BURK</name>
<dbReference type="GO" id="GO:0003677">
    <property type="term" value="F:DNA binding"/>
    <property type="evidence" value="ECO:0007669"/>
    <property type="project" value="InterPro"/>
</dbReference>
<dbReference type="CDD" id="cd00093">
    <property type="entry name" value="HTH_XRE"/>
    <property type="match status" value="1"/>
</dbReference>
<dbReference type="SMART" id="SM00530">
    <property type="entry name" value="HTH_XRE"/>
    <property type="match status" value="1"/>
</dbReference>
<dbReference type="PROSITE" id="PS50943">
    <property type="entry name" value="HTH_CROC1"/>
    <property type="match status" value="1"/>
</dbReference>
<evidence type="ECO:0000259" key="1">
    <source>
        <dbReference type="PROSITE" id="PS50943"/>
    </source>
</evidence>
<dbReference type="Proteomes" id="UP000253772">
    <property type="component" value="Chromosome c1"/>
</dbReference>
<dbReference type="InterPro" id="IPR010982">
    <property type="entry name" value="Lambda_DNA-bd_dom_sf"/>
</dbReference>
<protein>
    <submittedName>
        <fullName evidence="2">XRE family transcriptional regulator</fullName>
    </submittedName>
</protein>
<evidence type="ECO:0000313" key="2">
    <source>
        <dbReference type="EMBL" id="QBP10130.1"/>
    </source>
</evidence>